<organism>
    <name type="scientific">Serpula lacrymans var. lacrymans (strain S7.9)</name>
    <name type="common">Dry rot fungus</name>
    <dbReference type="NCBI Taxonomy" id="578457"/>
    <lineage>
        <taxon>Eukaryota</taxon>
        <taxon>Fungi</taxon>
        <taxon>Dikarya</taxon>
        <taxon>Basidiomycota</taxon>
        <taxon>Agaricomycotina</taxon>
        <taxon>Agaricomycetes</taxon>
        <taxon>Agaricomycetidae</taxon>
        <taxon>Boletales</taxon>
        <taxon>Coniophorineae</taxon>
        <taxon>Serpulaceae</taxon>
        <taxon>Serpula</taxon>
    </lineage>
</organism>
<dbReference type="AlphaFoldDB" id="F8NIE0"/>
<sequence>MGGTFIELTFRAQGNTQIPVGSTSSREDPGNVSTHCLGPPLSGVAVVVVVVEEEEEEEEEEERGGGGGGGGVEVRWFEQVRAIAKMPKPQTKPNLNLGFGLVVLSFELLAQPELWHP</sequence>
<feature type="compositionally biased region" description="Acidic residues" evidence="1">
    <location>
        <begin position="52"/>
        <end position="62"/>
    </location>
</feature>
<dbReference type="Proteomes" id="UP000008064">
    <property type="component" value="Unassembled WGS sequence"/>
</dbReference>
<feature type="region of interest" description="Disordered" evidence="1">
    <location>
        <begin position="52"/>
        <end position="72"/>
    </location>
</feature>
<dbReference type="HOGENOM" id="CLU_168460_0_0_1"/>
<accession>F8NIE0</accession>
<gene>
    <name evidence="2" type="ORF">SERLADRAFT_433468</name>
</gene>
<reference evidence="2" key="1">
    <citation type="submission" date="2011-04" db="EMBL/GenBank/DDBJ databases">
        <title>Evolution of plant cell wall degrading machinery underlies the functional diversity of forest fungi.</title>
        <authorList>
            <consortium name="US DOE Joint Genome Institute (JGI-PGF)"/>
            <person name="Eastwood D.C."/>
            <person name="Floudas D."/>
            <person name="Binder M."/>
            <person name="Majcherczyk A."/>
            <person name="Schneider P."/>
            <person name="Aerts A."/>
            <person name="Asiegbu F.O."/>
            <person name="Baker S.E."/>
            <person name="Barry K."/>
            <person name="Bendiksby M."/>
            <person name="Blumentritt M."/>
            <person name="Coutinho P.M."/>
            <person name="Cullen D."/>
            <person name="Cullen D."/>
            <person name="Gathman A."/>
            <person name="Goodell B."/>
            <person name="Henrissat B."/>
            <person name="Ihrmark K."/>
            <person name="Kauserud H."/>
            <person name="Kohler A."/>
            <person name="LaButti K."/>
            <person name="Lapidus A."/>
            <person name="Lavin J.L."/>
            <person name="Lee Y.-H."/>
            <person name="Lindquist E."/>
            <person name="Lilly W."/>
            <person name="Lucas S."/>
            <person name="Morin E."/>
            <person name="Murat C."/>
            <person name="Oguiza J.A."/>
            <person name="Park J."/>
            <person name="Pisabarro A.G."/>
            <person name="Riley R."/>
            <person name="Rosling A."/>
            <person name="Salamov A."/>
            <person name="Schmidt O."/>
            <person name="Schmutz J."/>
            <person name="Skrede I."/>
            <person name="Stenlid J."/>
            <person name="Wiebenga A."/>
            <person name="Xie X."/>
            <person name="Kues U."/>
            <person name="Hibbett D.S."/>
            <person name="Hoffmeister D."/>
            <person name="Hogberg N."/>
            <person name="Martin F."/>
            <person name="Grigoriev I.V."/>
            <person name="Watkinson S.C."/>
        </authorList>
    </citation>
    <scope>NUCLEOTIDE SEQUENCE</scope>
    <source>
        <strain evidence="2">S7.9</strain>
    </source>
</reference>
<protein>
    <submittedName>
        <fullName evidence="2">Uncharacterized protein</fullName>
    </submittedName>
</protein>
<proteinExistence type="predicted"/>
<dbReference type="RefSeq" id="XP_007313731.1">
    <property type="nucleotide sequence ID" value="XM_007313669.1"/>
</dbReference>
<dbReference type="EMBL" id="GL945429">
    <property type="protein sequence ID" value="EGO29489.1"/>
    <property type="molecule type" value="Genomic_DNA"/>
</dbReference>
<feature type="region of interest" description="Disordered" evidence="1">
    <location>
        <begin position="16"/>
        <end position="36"/>
    </location>
</feature>
<dbReference type="KEGG" id="sla:SERLADRAFT_433468"/>
<evidence type="ECO:0000256" key="1">
    <source>
        <dbReference type="SAM" id="MobiDB-lite"/>
    </source>
</evidence>
<evidence type="ECO:0000313" key="2">
    <source>
        <dbReference type="EMBL" id="EGO29489.1"/>
    </source>
</evidence>
<dbReference type="GeneID" id="18814196"/>
<name>F8NIE0_SERL9</name>